<evidence type="ECO:0000313" key="3">
    <source>
        <dbReference type="EMBL" id="MBL1102136.1"/>
    </source>
</evidence>
<dbReference type="Pfam" id="PF13561">
    <property type="entry name" value="adh_short_C2"/>
    <property type="match status" value="1"/>
</dbReference>
<accession>A0ABS1NPW9</accession>
<dbReference type="InterPro" id="IPR036291">
    <property type="entry name" value="NAD(P)-bd_dom_sf"/>
</dbReference>
<proteinExistence type="inferred from homology"/>
<evidence type="ECO:0000313" key="4">
    <source>
        <dbReference type="Proteomes" id="UP000634229"/>
    </source>
</evidence>
<dbReference type="Gene3D" id="3.40.50.720">
    <property type="entry name" value="NAD(P)-binding Rossmann-like Domain"/>
    <property type="match status" value="1"/>
</dbReference>
<dbReference type="CDD" id="cd05233">
    <property type="entry name" value="SDR_c"/>
    <property type="match status" value="1"/>
</dbReference>
<gene>
    <name evidence="3" type="ORF">JK363_37080</name>
</gene>
<keyword evidence="2" id="KW-0560">Oxidoreductase</keyword>
<dbReference type="EMBL" id="JAERRF010000039">
    <property type="protein sequence ID" value="MBL1102136.1"/>
    <property type="molecule type" value="Genomic_DNA"/>
</dbReference>
<evidence type="ECO:0000256" key="2">
    <source>
        <dbReference type="ARBA" id="ARBA00023002"/>
    </source>
</evidence>
<dbReference type="InterPro" id="IPR002347">
    <property type="entry name" value="SDR_fam"/>
</dbReference>
<organism evidence="3 4">
    <name type="scientific">Streptomyces coffeae</name>
    <dbReference type="NCBI Taxonomy" id="621382"/>
    <lineage>
        <taxon>Bacteria</taxon>
        <taxon>Bacillati</taxon>
        <taxon>Actinomycetota</taxon>
        <taxon>Actinomycetes</taxon>
        <taxon>Kitasatosporales</taxon>
        <taxon>Streptomycetaceae</taxon>
        <taxon>Streptomyces</taxon>
    </lineage>
</organism>
<comment type="similarity">
    <text evidence="1">Belongs to the short-chain dehydrogenases/reductases (SDR) family.</text>
</comment>
<dbReference type="PANTHER" id="PTHR24321:SF8">
    <property type="entry name" value="ESTRADIOL 17-BETA-DEHYDROGENASE 8-RELATED"/>
    <property type="match status" value="1"/>
</dbReference>
<sequence length="264" mass="27641">MNAKSYRCVVTEHGCRRFEGRVAVITGAARGIGAATARRLASEGAAVIVVDIADEAGREVAEGIVRAGGKAEYRHGDVASAAVWEELAGHARQTYGRVDVVHSNAYHVVVKPAHRLDENEWDAQLAVTLKASWLAMRAFAAALEESGGTVVLTSSVHALVGLPGHPAYSAAKGALCALGRQLAVEYGPRVRVNTVVPGPILTRAWDRVADADRAASVAETVVKRFGLPEEVAAAVAFLASDDASYVTGTSLVVDGGWSIFKASS</sequence>
<evidence type="ECO:0000256" key="1">
    <source>
        <dbReference type="ARBA" id="ARBA00006484"/>
    </source>
</evidence>
<dbReference type="SUPFAM" id="SSF51735">
    <property type="entry name" value="NAD(P)-binding Rossmann-fold domains"/>
    <property type="match status" value="1"/>
</dbReference>
<protein>
    <submittedName>
        <fullName evidence="3">SDR family oxidoreductase</fullName>
    </submittedName>
</protein>
<name>A0ABS1NPW9_9ACTN</name>
<dbReference type="PRINTS" id="PR00081">
    <property type="entry name" value="GDHRDH"/>
</dbReference>
<dbReference type="Proteomes" id="UP000634229">
    <property type="component" value="Unassembled WGS sequence"/>
</dbReference>
<comment type="caution">
    <text evidence="3">The sequence shown here is derived from an EMBL/GenBank/DDBJ whole genome shotgun (WGS) entry which is preliminary data.</text>
</comment>
<dbReference type="InterPro" id="IPR020904">
    <property type="entry name" value="Sc_DH/Rdtase_CS"/>
</dbReference>
<dbReference type="PANTHER" id="PTHR24321">
    <property type="entry name" value="DEHYDROGENASES, SHORT CHAIN"/>
    <property type="match status" value="1"/>
</dbReference>
<keyword evidence="4" id="KW-1185">Reference proteome</keyword>
<dbReference type="PROSITE" id="PS00061">
    <property type="entry name" value="ADH_SHORT"/>
    <property type="match status" value="1"/>
</dbReference>
<reference evidence="3 4" key="1">
    <citation type="submission" date="2021-01" db="EMBL/GenBank/DDBJ databases">
        <title>WGS of actinomycetes isolated from Thailand.</title>
        <authorList>
            <person name="Thawai C."/>
        </authorList>
    </citation>
    <scope>NUCLEOTIDE SEQUENCE [LARGE SCALE GENOMIC DNA]</scope>
    <source>
        <strain evidence="3 4">CA1R205</strain>
    </source>
</reference>